<dbReference type="InterPro" id="IPR008952">
    <property type="entry name" value="Tetraspanin_EC2_sf"/>
</dbReference>
<name>A0A433QW57_9FUNG</name>
<evidence type="ECO:0000313" key="7">
    <source>
        <dbReference type="Proteomes" id="UP000274822"/>
    </source>
</evidence>
<dbReference type="Pfam" id="PF00335">
    <property type="entry name" value="Tetraspanin"/>
    <property type="match status" value="1"/>
</dbReference>
<sequence>MLEEADIGTSRFAHPLSFGPADVRQRNYPISNVNPTTGNYRNSSAPSSARNSRLLNVRFPFDVSPDNSTNSLSTQNQDEMPPLPAPVQPWLNGGGGSSHSPRTSIMNVDGSSLHIMKRYMHDGVPRKMRWSKHKWLLLVANTLLFIYGLGASMLVVLTWFKLFERADTVIVGEPVLLGLVTAMGGLCLLTSLLGYTGIMLNNRGILAIYNVLLWPCFALIASVGYVSYRKNKWNLEAKLRNQWHDIFDRDDRSRVQANLRCCGYKEFTDWPERSSKCFPRTLLPGCKYKYQTLTKSGLIYTYTITFLLLPVHIFVIFVALLCSNHVNRKFGKGLPPKIYRIDYNAVGIVAADPTTKSDMLTGVRRKESQRRQYRAASKRVVTD</sequence>
<comment type="caution">
    <text evidence="6">The sequence shown here is derived from an EMBL/GenBank/DDBJ whole genome shotgun (WGS) entry which is preliminary data.</text>
</comment>
<dbReference type="SUPFAM" id="SSF48652">
    <property type="entry name" value="Tetraspanin"/>
    <property type="match status" value="1"/>
</dbReference>
<keyword evidence="7" id="KW-1185">Reference proteome</keyword>
<evidence type="ECO:0008006" key="8">
    <source>
        <dbReference type="Google" id="ProtNLM"/>
    </source>
</evidence>
<feature type="transmembrane region" description="Helical" evidence="5">
    <location>
        <begin position="135"/>
        <end position="160"/>
    </location>
</feature>
<gene>
    <name evidence="6" type="ORF">BC938DRAFT_482941</name>
</gene>
<feature type="transmembrane region" description="Helical" evidence="5">
    <location>
        <begin position="207"/>
        <end position="228"/>
    </location>
</feature>
<evidence type="ECO:0000256" key="2">
    <source>
        <dbReference type="ARBA" id="ARBA00022692"/>
    </source>
</evidence>
<dbReference type="AlphaFoldDB" id="A0A433QW57"/>
<keyword evidence="4 5" id="KW-0472">Membrane</keyword>
<dbReference type="EMBL" id="RBNJ01000802">
    <property type="protein sequence ID" value="RUS33996.1"/>
    <property type="molecule type" value="Genomic_DNA"/>
</dbReference>
<evidence type="ECO:0000313" key="6">
    <source>
        <dbReference type="EMBL" id="RUS33996.1"/>
    </source>
</evidence>
<evidence type="ECO:0000256" key="1">
    <source>
        <dbReference type="ARBA" id="ARBA00004141"/>
    </source>
</evidence>
<comment type="subcellular location">
    <subcellularLocation>
        <location evidence="1">Membrane</location>
        <topology evidence="1">Multi-pass membrane protein</topology>
    </subcellularLocation>
</comment>
<evidence type="ECO:0000256" key="5">
    <source>
        <dbReference type="SAM" id="Phobius"/>
    </source>
</evidence>
<protein>
    <recommendedName>
        <fullName evidence="8">Tetraspanin Tsp2</fullName>
    </recommendedName>
</protein>
<evidence type="ECO:0000256" key="3">
    <source>
        <dbReference type="ARBA" id="ARBA00022989"/>
    </source>
</evidence>
<feature type="transmembrane region" description="Helical" evidence="5">
    <location>
        <begin position="299"/>
        <end position="322"/>
    </location>
</feature>
<dbReference type="InterPro" id="IPR018499">
    <property type="entry name" value="Tetraspanin/Peripherin"/>
</dbReference>
<keyword evidence="2 5" id="KW-0812">Transmembrane</keyword>
<evidence type="ECO:0000256" key="4">
    <source>
        <dbReference type="ARBA" id="ARBA00023136"/>
    </source>
</evidence>
<dbReference type="GO" id="GO:0016020">
    <property type="term" value="C:membrane"/>
    <property type="evidence" value="ECO:0007669"/>
    <property type="project" value="UniProtKB-SubCell"/>
</dbReference>
<proteinExistence type="predicted"/>
<keyword evidence="3 5" id="KW-1133">Transmembrane helix</keyword>
<accession>A0A433QW57</accession>
<organism evidence="6 7">
    <name type="scientific">Jimgerdemannia flammicorona</name>
    <dbReference type="NCBI Taxonomy" id="994334"/>
    <lineage>
        <taxon>Eukaryota</taxon>
        <taxon>Fungi</taxon>
        <taxon>Fungi incertae sedis</taxon>
        <taxon>Mucoromycota</taxon>
        <taxon>Mucoromycotina</taxon>
        <taxon>Endogonomycetes</taxon>
        <taxon>Endogonales</taxon>
        <taxon>Endogonaceae</taxon>
        <taxon>Jimgerdemannia</taxon>
    </lineage>
</organism>
<dbReference type="Proteomes" id="UP000274822">
    <property type="component" value="Unassembled WGS sequence"/>
</dbReference>
<reference evidence="6 7" key="1">
    <citation type="journal article" date="2018" name="New Phytol.">
        <title>Phylogenomics of Endogonaceae and evolution of mycorrhizas within Mucoromycota.</title>
        <authorList>
            <person name="Chang Y."/>
            <person name="Desiro A."/>
            <person name="Na H."/>
            <person name="Sandor L."/>
            <person name="Lipzen A."/>
            <person name="Clum A."/>
            <person name="Barry K."/>
            <person name="Grigoriev I.V."/>
            <person name="Martin F.M."/>
            <person name="Stajich J.E."/>
            <person name="Smith M.E."/>
            <person name="Bonito G."/>
            <person name="Spatafora J.W."/>
        </authorList>
    </citation>
    <scope>NUCLEOTIDE SEQUENCE [LARGE SCALE GENOMIC DNA]</scope>
    <source>
        <strain evidence="6 7">AD002</strain>
    </source>
</reference>
<feature type="transmembrane region" description="Helical" evidence="5">
    <location>
        <begin position="175"/>
        <end position="195"/>
    </location>
</feature>